<sequence>MAINKGKFTAKIEGDFVIFLIGMRINNFLKFHKWMPIASQMPKMINELYKNPDFGFLHHEIWIGGFFSKVMVVQYWQSLDQLISYANNKNAQHLPAWASFHKKITDHSVGIWHETYLIKEGNYETIYHNMPTFGLGKAGQLEAIQNKTLSAKLRLGLK</sequence>
<keyword evidence="2" id="KW-1185">Reference proteome</keyword>
<dbReference type="InterPro" id="IPR025444">
    <property type="entry name" value="Monooxy_af470"/>
</dbReference>
<dbReference type="EMBL" id="CP017834">
    <property type="protein sequence ID" value="APJ04341.1"/>
    <property type="molecule type" value="Genomic_DNA"/>
</dbReference>
<dbReference type="RefSeq" id="WP_148698097.1">
    <property type="nucleotide sequence ID" value="NZ_CP017834.1"/>
</dbReference>
<dbReference type="OrthoDB" id="7566033at2"/>
<name>A0A1L4D2C6_9BACT</name>
<organism evidence="1 2">
    <name type="scientific">Silvanigrella aquatica</name>
    <dbReference type="NCBI Taxonomy" id="1915309"/>
    <lineage>
        <taxon>Bacteria</taxon>
        <taxon>Pseudomonadati</taxon>
        <taxon>Bdellovibrionota</taxon>
        <taxon>Oligoflexia</taxon>
        <taxon>Silvanigrellales</taxon>
        <taxon>Silvanigrellaceae</taxon>
        <taxon>Silvanigrella</taxon>
    </lineage>
</organism>
<protein>
    <submittedName>
        <fullName evidence="1">Transcriptional regulator</fullName>
    </submittedName>
</protein>
<evidence type="ECO:0000313" key="2">
    <source>
        <dbReference type="Proteomes" id="UP000184731"/>
    </source>
</evidence>
<proteinExistence type="predicted"/>
<gene>
    <name evidence="1" type="ORF">AXG55_10660</name>
</gene>
<dbReference type="STRING" id="1915309.AXG55_10660"/>
<accession>A0A1L4D2C6</accession>
<dbReference type="Pfam" id="PF13826">
    <property type="entry name" value="Monooxy_af470-like"/>
    <property type="match status" value="1"/>
</dbReference>
<dbReference type="Proteomes" id="UP000184731">
    <property type="component" value="Chromosome"/>
</dbReference>
<dbReference type="AlphaFoldDB" id="A0A1L4D2C6"/>
<evidence type="ECO:0000313" key="1">
    <source>
        <dbReference type="EMBL" id="APJ04341.1"/>
    </source>
</evidence>
<reference evidence="1 2" key="1">
    <citation type="submission" date="2016-10" db="EMBL/GenBank/DDBJ databases">
        <title>Silvanigrella aquatica sp. nov., isolated from a freshwater lake located in the Black Forest, Germany, description of Silvanigrellaceae fam. nov., Silvanigrellales ord. nov., reclassification of the order Bdellovibrionales in the class Oligoflexia, reclassification of the families Bacteriovoracaceae and Halobacteriovoraceae in the new order Bacteriovoracales ord. nov., and reclassification of the family Pseudobacteriovoracaceae in the order Oligoflexiales.</title>
        <authorList>
            <person name="Hahn M.W."/>
            <person name="Schmidt J."/>
            <person name="Koll U."/>
            <person name="Rohde M."/>
            <person name="Verbag S."/>
            <person name="Pitt A."/>
            <person name="Nakai R."/>
            <person name="Naganuma T."/>
            <person name="Lang E."/>
        </authorList>
    </citation>
    <scope>NUCLEOTIDE SEQUENCE [LARGE SCALE GENOMIC DNA]</scope>
    <source>
        <strain evidence="1 2">MWH-Nonnen-W8red</strain>
    </source>
</reference>
<dbReference type="KEGG" id="saqi:AXG55_10660"/>